<sequence>MEEFGSALEKNVADLTVMDVYDIAAVVGQEFERIIDQYGCEALSRLMPKVVRVLEILEVMVSRNSISPETEELRLELDKLRLDRMDRLEKEKKHKKELELVEDVWRGEAQDLLSQIAQLQEENKTLLTNMSIKDPMSEEDLQRHEGMSERERQVMKKLKEVVDKQRDEIRAKDRELTLKNEDVEALQQQQSRLMKINHDLRHKISVVEAQGKALIEQKVELEAGAQARVQEMGALRQEVTRLRERLQGDTPQGLEEPPPQPPSPAQEAMCDEDTPALFQHFTKEALCDEEGGGLDQKDPNRPRFTLQELRDVLHERNELKAKVFMLQEEIAYYKSEEAEDETGPPTPSPSPEQLRARPRSNAQPESGIKRLFSFFSRDKRRNSQRNAQFEDSFSSWAGKDEVYTEQAQEALQHI</sequence>
<dbReference type="GeneTree" id="ENSGT00940000157897"/>
<dbReference type="GO" id="GO:0005829">
    <property type="term" value="C:cytosol"/>
    <property type="evidence" value="ECO:0007669"/>
    <property type="project" value="UniProtKB-SubCell"/>
</dbReference>
<feature type="region of interest" description="Disordered" evidence="15">
    <location>
        <begin position="335"/>
        <end position="368"/>
    </location>
</feature>
<evidence type="ECO:0000256" key="6">
    <source>
        <dbReference type="ARBA" id="ARBA00022927"/>
    </source>
</evidence>
<proteinExistence type="inferred from homology"/>
<evidence type="ECO:0000259" key="17">
    <source>
        <dbReference type="PROSITE" id="PS51777"/>
    </source>
</evidence>
<dbReference type="GO" id="GO:0005813">
    <property type="term" value="C:centrosome"/>
    <property type="evidence" value="ECO:0007669"/>
    <property type="project" value="UniProtKB-SubCell"/>
</dbReference>
<dbReference type="GO" id="GO:0060271">
    <property type="term" value="P:cilium assembly"/>
    <property type="evidence" value="ECO:0007669"/>
    <property type="project" value="TreeGrafter"/>
</dbReference>
<dbReference type="Ensembl" id="ENSOTST00005092631.2">
    <property type="protein sequence ID" value="ENSOTSP00005085306.2"/>
    <property type="gene ID" value="ENSOTSG00005040268.2"/>
</dbReference>
<evidence type="ECO:0000313" key="18">
    <source>
        <dbReference type="Ensembl" id="ENSOTSP00005085306.2"/>
    </source>
</evidence>
<evidence type="ECO:0000256" key="8">
    <source>
        <dbReference type="ARBA" id="ARBA00023069"/>
    </source>
</evidence>
<keyword evidence="19" id="KW-1185">Reference proteome</keyword>
<evidence type="ECO:0000256" key="15">
    <source>
        <dbReference type="SAM" id="MobiDB-lite"/>
    </source>
</evidence>
<comment type="similarity">
    <text evidence="11">Belongs to the RILPL family.</text>
</comment>
<evidence type="ECO:0000256" key="12">
    <source>
        <dbReference type="ARBA" id="ARBA00040816"/>
    </source>
</evidence>
<dbReference type="GO" id="GO:0015031">
    <property type="term" value="P:protein transport"/>
    <property type="evidence" value="ECO:0007669"/>
    <property type="project" value="UniProtKB-KW"/>
</dbReference>
<reference evidence="18" key="1">
    <citation type="submission" date="2025-08" db="UniProtKB">
        <authorList>
            <consortium name="Ensembl"/>
        </authorList>
    </citation>
    <scope>IDENTIFICATION</scope>
</reference>
<dbReference type="FunFam" id="1.20.58.1770:FF:000002">
    <property type="entry name" value="RILP-like protein 1 isoform X1"/>
    <property type="match status" value="1"/>
</dbReference>
<dbReference type="InterPro" id="IPR034744">
    <property type="entry name" value="RH2"/>
</dbReference>
<dbReference type="PANTHER" id="PTHR21502">
    <property type="entry name" value="ZINC FINGER PROTEIN DZIP1"/>
    <property type="match status" value="1"/>
</dbReference>
<keyword evidence="9" id="KW-0206">Cytoskeleton</keyword>
<dbReference type="Proteomes" id="UP000694402">
    <property type="component" value="Unassembled WGS sequence"/>
</dbReference>
<dbReference type="Pfam" id="PF11461">
    <property type="entry name" value="RILP"/>
    <property type="match status" value="1"/>
</dbReference>
<dbReference type="Pfam" id="PF09744">
    <property type="entry name" value="RH1"/>
    <property type="match status" value="1"/>
</dbReference>
<evidence type="ECO:0000256" key="10">
    <source>
        <dbReference type="ARBA" id="ARBA00023273"/>
    </source>
</evidence>
<evidence type="ECO:0000256" key="4">
    <source>
        <dbReference type="ARBA" id="ARBA00022448"/>
    </source>
</evidence>
<keyword evidence="6" id="KW-0653">Protein transport</keyword>
<dbReference type="PANTHER" id="PTHR21502:SF6">
    <property type="entry name" value="RILP-LIKE PROTEIN 1"/>
    <property type="match status" value="1"/>
</dbReference>
<evidence type="ECO:0000256" key="5">
    <source>
        <dbReference type="ARBA" id="ARBA00022490"/>
    </source>
</evidence>
<dbReference type="InterPro" id="IPR021563">
    <property type="entry name" value="RILP_dimer"/>
</dbReference>
<gene>
    <name evidence="18" type="primary">RILPL1</name>
</gene>
<name>A0A8C8MF97_ONCTS</name>
<dbReference type="GO" id="GO:0051959">
    <property type="term" value="F:dynein light intermediate chain binding"/>
    <property type="evidence" value="ECO:0007669"/>
    <property type="project" value="TreeGrafter"/>
</dbReference>
<evidence type="ECO:0000259" key="16">
    <source>
        <dbReference type="PROSITE" id="PS51776"/>
    </source>
</evidence>
<evidence type="ECO:0000256" key="7">
    <source>
        <dbReference type="ARBA" id="ARBA00023054"/>
    </source>
</evidence>
<evidence type="ECO:0000256" key="2">
    <source>
        <dbReference type="ARBA" id="ARBA00004300"/>
    </source>
</evidence>
<evidence type="ECO:0000256" key="11">
    <source>
        <dbReference type="ARBA" id="ARBA00038318"/>
    </source>
</evidence>
<organism evidence="18 19">
    <name type="scientific">Oncorhynchus tshawytscha</name>
    <name type="common">Chinook salmon</name>
    <name type="synonym">Salmo tshawytscha</name>
    <dbReference type="NCBI Taxonomy" id="74940"/>
    <lineage>
        <taxon>Eukaryota</taxon>
        <taxon>Metazoa</taxon>
        <taxon>Chordata</taxon>
        <taxon>Craniata</taxon>
        <taxon>Vertebrata</taxon>
        <taxon>Euteleostomi</taxon>
        <taxon>Actinopterygii</taxon>
        <taxon>Neopterygii</taxon>
        <taxon>Teleostei</taxon>
        <taxon>Protacanthopterygii</taxon>
        <taxon>Salmoniformes</taxon>
        <taxon>Salmonidae</taxon>
        <taxon>Salmoninae</taxon>
        <taxon>Oncorhynchus</taxon>
    </lineage>
</organism>
<dbReference type="InterPro" id="IPR051241">
    <property type="entry name" value="DZIP_RILPL"/>
</dbReference>
<feature type="domain" description="RH2" evidence="17">
    <location>
        <begin position="301"/>
        <end position="368"/>
    </location>
</feature>
<dbReference type="GO" id="GO:0046983">
    <property type="term" value="F:protein dimerization activity"/>
    <property type="evidence" value="ECO:0007669"/>
    <property type="project" value="InterPro"/>
</dbReference>
<evidence type="ECO:0000256" key="3">
    <source>
        <dbReference type="ARBA" id="ARBA00004514"/>
    </source>
</evidence>
<evidence type="ECO:0000313" key="19">
    <source>
        <dbReference type="Proteomes" id="UP000694402"/>
    </source>
</evidence>
<reference evidence="18" key="2">
    <citation type="submission" date="2025-09" db="UniProtKB">
        <authorList>
            <consortium name="Ensembl"/>
        </authorList>
    </citation>
    <scope>IDENTIFICATION</scope>
</reference>
<dbReference type="AlphaFoldDB" id="A0A8C8MF97"/>
<comment type="subcellular location">
    <subcellularLocation>
        <location evidence="1">Cell projection</location>
        <location evidence="1">Cilium</location>
    </subcellularLocation>
    <subcellularLocation>
        <location evidence="2">Cytoplasm</location>
        <location evidence="2">Cytoskeleton</location>
        <location evidence="2">Microtubule organizing center</location>
        <location evidence="2">Centrosome</location>
    </subcellularLocation>
    <subcellularLocation>
        <location evidence="3">Cytoplasm</location>
        <location evidence="3">Cytosol</location>
    </subcellularLocation>
</comment>
<evidence type="ECO:0000256" key="14">
    <source>
        <dbReference type="SAM" id="Coils"/>
    </source>
</evidence>
<dbReference type="PROSITE" id="PS51777">
    <property type="entry name" value="RH2"/>
    <property type="match status" value="1"/>
</dbReference>
<evidence type="ECO:0000256" key="13">
    <source>
        <dbReference type="ARBA" id="ARBA00042424"/>
    </source>
</evidence>
<dbReference type="CDD" id="cd14445">
    <property type="entry name" value="RILP-like"/>
    <property type="match status" value="1"/>
</dbReference>
<dbReference type="GO" id="GO:0036064">
    <property type="term" value="C:ciliary basal body"/>
    <property type="evidence" value="ECO:0007669"/>
    <property type="project" value="TreeGrafter"/>
</dbReference>
<keyword evidence="5" id="KW-0963">Cytoplasm</keyword>
<evidence type="ECO:0000256" key="9">
    <source>
        <dbReference type="ARBA" id="ARBA00023212"/>
    </source>
</evidence>
<dbReference type="PROSITE" id="PS51776">
    <property type="entry name" value="RH1"/>
    <property type="match status" value="1"/>
</dbReference>
<dbReference type="GO" id="GO:0031267">
    <property type="term" value="F:small GTPase binding"/>
    <property type="evidence" value="ECO:0007669"/>
    <property type="project" value="TreeGrafter"/>
</dbReference>
<feature type="coiled-coil region" evidence="14">
    <location>
        <begin position="102"/>
        <end position="189"/>
    </location>
</feature>
<keyword evidence="7 14" id="KW-0175">Coiled coil</keyword>
<protein>
    <recommendedName>
        <fullName evidence="12">RILP-like protein 1</fullName>
    </recommendedName>
    <alternativeName>
        <fullName evidence="13">Rab-interacting lysosomal-like protein 1</fullName>
    </alternativeName>
</protein>
<keyword evidence="4" id="KW-0813">Transport</keyword>
<dbReference type="InterPro" id="IPR034743">
    <property type="entry name" value="RH1"/>
</dbReference>
<feature type="region of interest" description="Disordered" evidence="15">
    <location>
        <begin position="248"/>
        <end position="269"/>
    </location>
</feature>
<keyword evidence="10" id="KW-0966">Cell projection</keyword>
<feature type="domain" description="RH1" evidence="16">
    <location>
        <begin position="3"/>
        <end position="97"/>
    </location>
</feature>
<keyword evidence="8" id="KW-0969">Cilium</keyword>
<accession>A0A8C8MF97</accession>
<evidence type="ECO:0000256" key="1">
    <source>
        <dbReference type="ARBA" id="ARBA00004138"/>
    </source>
</evidence>